<gene>
    <name evidence="1" type="ORF">EV213_102219</name>
</gene>
<dbReference type="OrthoDB" id="9806027at2"/>
<dbReference type="InterPro" id="IPR036412">
    <property type="entry name" value="HAD-like_sf"/>
</dbReference>
<dbReference type="Pfam" id="PF08282">
    <property type="entry name" value="Hydrolase_3"/>
    <property type="match status" value="1"/>
</dbReference>
<accession>A0A4R6U6Q8</accession>
<dbReference type="GO" id="GO:0016791">
    <property type="term" value="F:phosphatase activity"/>
    <property type="evidence" value="ECO:0007669"/>
    <property type="project" value="TreeGrafter"/>
</dbReference>
<evidence type="ECO:0000313" key="1">
    <source>
        <dbReference type="EMBL" id="TDQ42188.1"/>
    </source>
</evidence>
<dbReference type="NCBIfam" id="TIGR00099">
    <property type="entry name" value="Cof-subfamily"/>
    <property type="match status" value="1"/>
</dbReference>
<dbReference type="Proteomes" id="UP000295632">
    <property type="component" value="Unassembled WGS sequence"/>
</dbReference>
<dbReference type="InterPro" id="IPR000150">
    <property type="entry name" value="Cof"/>
</dbReference>
<dbReference type="RefSeq" id="WP_133579074.1">
    <property type="nucleotide sequence ID" value="NZ_SNYJ01000002.1"/>
</dbReference>
<dbReference type="Gene3D" id="3.30.1240.10">
    <property type="match status" value="1"/>
</dbReference>
<dbReference type="GO" id="GO:0005829">
    <property type="term" value="C:cytosol"/>
    <property type="evidence" value="ECO:0007669"/>
    <property type="project" value="TreeGrafter"/>
</dbReference>
<dbReference type="PANTHER" id="PTHR10000:SF55">
    <property type="entry name" value="5-AMINO-6-(5-PHOSPHO-D-RIBITYLAMINO)URACIL PHOSPHATASE YCSE"/>
    <property type="match status" value="1"/>
</dbReference>
<dbReference type="GO" id="GO:0000287">
    <property type="term" value="F:magnesium ion binding"/>
    <property type="evidence" value="ECO:0007669"/>
    <property type="project" value="TreeGrafter"/>
</dbReference>
<dbReference type="NCBIfam" id="TIGR01484">
    <property type="entry name" value="HAD-SF-IIB"/>
    <property type="match status" value="1"/>
</dbReference>
<protein>
    <recommendedName>
        <fullName evidence="3">Cof subfamily protein (Haloacid dehalogenase superfamily)/HAD superfamily hydrolase (TIGR01484 family)</fullName>
    </recommendedName>
</protein>
<name>A0A4R6U6Q8_9BACI</name>
<dbReference type="Gene3D" id="3.40.50.1000">
    <property type="entry name" value="HAD superfamily/HAD-like"/>
    <property type="match status" value="1"/>
</dbReference>
<dbReference type="SFLD" id="SFLDS00003">
    <property type="entry name" value="Haloacid_Dehalogenase"/>
    <property type="match status" value="1"/>
</dbReference>
<proteinExistence type="predicted"/>
<dbReference type="PANTHER" id="PTHR10000">
    <property type="entry name" value="PHOSPHOSERINE PHOSPHATASE"/>
    <property type="match status" value="1"/>
</dbReference>
<evidence type="ECO:0000313" key="2">
    <source>
        <dbReference type="Proteomes" id="UP000295632"/>
    </source>
</evidence>
<sequence>MKCIALDMDGTLLGHSHEVEVEEADAIRFARKQGTEVVICTGRSRKEALLPIEKAGLSLPMICVNGAQTWSEDGELLSAVHLETDQFRSVESILTELDIYFEVYATSGNYTTDADKAVSVFIDLLSSFQGKDSDYEQIKKAAQKRINEGSVHIVDDYQDVIGNEGEGFLKVLAFSFDDHKLQKARELLDDIEELAVSSSGKGNLEITNVKAQKGFALAEFVQNKGITLEDTMAVGDNYNDVSMFTLAGKAVAMGNADDTVKSKADEVTLTNDEHGVAHAILNALNVSEKA</sequence>
<dbReference type="InterPro" id="IPR023214">
    <property type="entry name" value="HAD_sf"/>
</dbReference>
<comment type="caution">
    <text evidence="1">The sequence shown here is derived from an EMBL/GenBank/DDBJ whole genome shotgun (WGS) entry which is preliminary data.</text>
</comment>
<evidence type="ECO:0008006" key="3">
    <source>
        <dbReference type="Google" id="ProtNLM"/>
    </source>
</evidence>
<dbReference type="SFLD" id="SFLDG01140">
    <property type="entry name" value="C2.B:_Phosphomannomutase_and_P"/>
    <property type="match status" value="1"/>
</dbReference>
<dbReference type="SUPFAM" id="SSF56784">
    <property type="entry name" value="HAD-like"/>
    <property type="match status" value="1"/>
</dbReference>
<reference evidence="1 2" key="1">
    <citation type="submission" date="2019-03" db="EMBL/GenBank/DDBJ databases">
        <title>Genomic Encyclopedia of Type Strains, Phase IV (KMG-IV): sequencing the most valuable type-strain genomes for metagenomic binning, comparative biology and taxonomic classification.</title>
        <authorList>
            <person name="Goeker M."/>
        </authorList>
    </citation>
    <scope>NUCLEOTIDE SEQUENCE [LARGE SCALE GENOMIC DNA]</scope>
    <source>
        <strain evidence="1 2">DSM 28697</strain>
    </source>
</reference>
<dbReference type="InterPro" id="IPR006379">
    <property type="entry name" value="HAD-SF_hydro_IIB"/>
</dbReference>
<keyword evidence="2" id="KW-1185">Reference proteome</keyword>
<dbReference type="EMBL" id="SNYJ01000002">
    <property type="protein sequence ID" value="TDQ42188.1"/>
    <property type="molecule type" value="Genomic_DNA"/>
</dbReference>
<organism evidence="1 2">
    <name type="scientific">Aureibacillus halotolerans</name>
    <dbReference type="NCBI Taxonomy" id="1508390"/>
    <lineage>
        <taxon>Bacteria</taxon>
        <taxon>Bacillati</taxon>
        <taxon>Bacillota</taxon>
        <taxon>Bacilli</taxon>
        <taxon>Bacillales</taxon>
        <taxon>Bacillaceae</taxon>
        <taxon>Aureibacillus</taxon>
    </lineage>
</organism>
<dbReference type="AlphaFoldDB" id="A0A4R6U6Q8"/>
<dbReference type="CDD" id="cd07516">
    <property type="entry name" value="HAD_Pase"/>
    <property type="match status" value="1"/>
</dbReference>